<accession>A0AA35S8K6</accession>
<dbReference type="InterPro" id="IPR027417">
    <property type="entry name" value="P-loop_NTPase"/>
</dbReference>
<sequence>ATELRDATSPLEEDDLKYLHEALYKVRDKSKPLGLQIGLKMSDIRAIEAKLTDPGDQLLEALSVRLKQAETLTWSDIDKALRSDCVSEGKTADDIRKKFVRSKPSVIDVFSDSSDSDDCDGLPEIELSGEESKKLRRLFKRSFGKLCCLNFNPIETAACLQKKGIISVVVMKDMLMSPESRQAKIISLVSGLDVKIKKRPDLLLGIIEVFKESDVLREEGDEMSKHASKIVPRFFCHKNVPDAVVCSSEVSVSNKQTQEEEIAISQQSETPERAGNSAASSEKVSQSVPESSLSPVLSKYKEYLLSCYKARALAPADKYLSTLEAPYINLAIIRRGLLYNPEQRDEFSRRMLYGGVDEILESKKPIHIENLLTPEHSGRPVRFILVEGPPGIGKSTFVWEACRRWDEIESLRDYHTVVLLKLKEKWVLNAVSLSDLFRCPFQPELSKNIALELHNTQGKNFLMVLDGFDEISLSFDDNSVVKSILCRQLLPECTIIVTTRSSAKHTLKSICQPQIDKHIEIVGFTEEERVRYITEVFSEKPGLEVNFLKYMFLVPHVKSMMYIPLNCAIIAQVYYESQSSRHLALPRTRTQLYRALVHSVLVRHMKMKEDDREFTSTLPESLNDHEMKKFKAFAKFAFDTYHEGNSDLFYETCETRKGTFFKEDIPEGLVHFGFMNESTEMYAGKGVERAFSFVHLSLQEYLATWHLTSTYSIEFQVAYHKLAVDGDLMYRGKSRDEKALISSLWQQRSSLVEPAIFLAGITGWKGQSEDDKNHWELYLSNDTANIKDPSVLLRSLYEAQNPAILSHYFLAETRSGCRRDVSIGHFSSSSQSIQAPYDCYALSYCLAHSSDIFNLSLGVRRDNDISLVETFVKGLEDHCKYARPRVRELNVELEIESQPISTTVVSWLLKANCWTELETMKFECHSTIGSDVVQHLLRNLRKLKFIYISIGSWEWLPALKSLGNHELKGFHITNKKSRPTQKYAPYFHRQAVPNWTEAVLDVEFPSTTIRYEVSYSIHLGIDSLLKSVQRSNEFTEMKLHDISRETMAGVYSILLRCSSLATLEIKMGKLGYDGIIYICSALIKNTALRHLVIHDDLHLPPKRGRRKYGNIDFTSLSSARHIPLPSKTTCTDFLLQLNTILKHNTTLKEVKIQTGLFLPLSAGRHCEYCQWTGLGPLQQFNVGAVASGMSHNLRRSFSSSDMTQP</sequence>
<dbReference type="PANTHER" id="PTHR46312:SF2">
    <property type="entry name" value="NUCLEOTIDE-BINDING OLIGOMERIZATION DOMAIN-CONTAINING PROTEIN 2-LIKE"/>
    <property type="match status" value="1"/>
</dbReference>
<dbReference type="EMBL" id="CASHTH010002101">
    <property type="protein sequence ID" value="CAI8024859.1"/>
    <property type="molecule type" value="Genomic_DNA"/>
</dbReference>
<feature type="non-terminal residue" evidence="5">
    <location>
        <position position="1205"/>
    </location>
</feature>
<dbReference type="Gene3D" id="3.80.10.10">
    <property type="entry name" value="Ribonuclease Inhibitor"/>
    <property type="match status" value="1"/>
</dbReference>
<evidence type="ECO:0000313" key="6">
    <source>
        <dbReference type="Proteomes" id="UP001174909"/>
    </source>
</evidence>
<comment type="caution">
    <text evidence="5">The sequence shown here is derived from an EMBL/GenBank/DDBJ whole genome shotgun (WGS) entry which is preliminary data.</text>
</comment>
<dbReference type="SUPFAM" id="SSF52047">
    <property type="entry name" value="RNI-like"/>
    <property type="match status" value="1"/>
</dbReference>
<keyword evidence="6" id="KW-1185">Reference proteome</keyword>
<dbReference type="AlphaFoldDB" id="A0AA35S8K6"/>
<dbReference type="PANTHER" id="PTHR46312">
    <property type="entry name" value="NACHT DOMAIN-CONTAINING PROTEIN"/>
    <property type="match status" value="1"/>
</dbReference>
<proteinExistence type="predicted"/>
<evidence type="ECO:0000256" key="3">
    <source>
        <dbReference type="SAM" id="MobiDB-lite"/>
    </source>
</evidence>
<reference evidence="5" key="1">
    <citation type="submission" date="2023-03" db="EMBL/GenBank/DDBJ databases">
        <authorList>
            <person name="Steffen K."/>
            <person name="Cardenas P."/>
        </authorList>
    </citation>
    <scope>NUCLEOTIDE SEQUENCE</scope>
</reference>
<evidence type="ECO:0000259" key="4">
    <source>
        <dbReference type="PROSITE" id="PS50837"/>
    </source>
</evidence>
<dbReference type="InterPro" id="IPR032675">
    <property type="entry name" value="LRR_dom_sf"/>
</dbReference>
<dbReference type="SUPFAM" id="SSF52540">
    <property type="entry name" value="P-loop containing nucleoside triphosphate hydrolases"/>
    <property type="match status" value="1"/>
</dbReference>
<dbReference type="GO" id="GO:0005524">
    <property type="term" value="F:ATP binding"/>
    <property type="evidence" value="ECO:0007669"/>
    <property type="project" value="UniProtKB-KW"/>
</dbReference>
<gene>
    <name evidence="5" type="ORF">GBAR_LOCUS14398</name>
</gene>
<evidence type="ECO:0000256" key="1">
    <source>
        <dbReference type="ARBA" id="ARBA00022741"/>
    </source>
</evidence>
<feature type="region of interest" description="Disordered" evidence="3">
    <location>
        <begin position="257"/>
        <end position="286"/>
    </location>
</feature>
<dbReference type="PROSITE" id="PS50837">
    <property type="entry name" value="NACHT"/>
    <property type="match status" value="1"/>
</dbReference>
<organism evidence="5 6">
    <name type="scientific">Geodia barretti</name>
    <name type="common">Barrett's horny sponge</name>
    <dbReference type="NCBI Taxonomy" id="519541"/>
    <lineage>
        <taxon>Eukaryota</taxon>
        <taxon>Metazoa</taxon>
        <taxon>Porifera</taxon>
        <taxon>Demospongiae</taxon>
        <taxon>Heteroscleromorpha</taxon>
        <taxon>Tetractinellida</taxon>
        <taxon>Astrophorina</taxon>
        <taxon>Geodiidae</taxon>
        <taxon>Geodia</taxon>
    </lineage>
</organism>
<keyword evidence="1" id="KW-0547">Nucleotide-binding</keyword>
<evidence type="ECO:0000256" key="2">
    <source>
        <dbReference type="ARBA" id="ARBA00022840"/>
    </source>
</evidence>
<dbReference type="Pfam" id="PF05729">
    <property type="entry name" value="NACHT"/>
    <property type="match status" value="1"/>
</dbReference>
<dbReference type="Proteomes" id="UP001174909">
    <property type="component" value="Unassembled WGS sequence"/>
</dbReference>
<evidence type="ECO:0000313" key="5">
    <source>
        <dbReference type="EMBL" id="CAI8024859.1"/>
    </source>
</evidence>
<name>A0AA35S8K6_GEOBA</name>
<keyword evidence="2" id="KW-0067">ATP-binding</keyword>
<dbReference type="InterPro" id="IPR007111">
    <property type="entry name" value="NACHT_NTPase"/>
</dbReference>
<protein>
    <submittedName>
        <fullName evidence="5">NACHT, LRR and PYD domains-containing protein 3</fullName>
    </submittedName>
</protein>
<feature type="domain" description="NACHT" evidence="4">
    <location>
        <begin position="382"/>
        <end position="503"/>
    </location>
</feature>
<dbReference type="Gene3D" id="3.40.50.300">
    <property type="entry name" value="P-loop containing nucleotide triphosphate hydrolases"/>
    <property type="match status" value="1"/>
</dbReference>
<feature type="non-terminal residue" evidence="5">
    <location>
        <position position="1"/>
    </location>
</feature>